<dbReference type="Proteomes" id="UP000030764">
    <property type="component" value="Unassembled WGS sequence"/>
</dbReference>
<protein>
    <submittedName>
        <fullName evidence="1">Uncharacterized protein</fullName>
    </submittedName>
</protein>
<sequence>MAKESAPHPAWCLIFARNLRLRQRAVLIRRDVNYAAAPLRTLKCRERGKENAPIRLSDEAIGRRRDIWKATMALCRMSRDDLALFLSGSDEFLLSEREALPKRARFNYINGPVFFLNMVSFEFTYETDRAQPVD</sequence>
<dbReference type="Proteomes" id="UP000030758">
    <property type="component" value="Unassembled WGS sequence"/>
</dbReference>
<organism evidence="1 3">
    <name type="scientific">Trichuris suis</name>
    <name type="common">pig whipworm</name>
    <dbReference type="NCBI Taxonomy" id="68888"/>
    <lineage>
        <taxon>Eukaryota</taxon>
        <taxon>Metazoa</taxon>
        <taxon>Ecdysozoa</taxon>
        <taxon>Nematoda</taxon>
        <taxon>Enoplea</taxon>
        <taxon>Dorylaimia</taxon>
        <taxon>Trichinellida</taxon>
        <taxon>Trichuridae</taxon>
        <taxon>Trichuris</taxon>
    </lineage>
</organism>
<reference evidence="1 3" key="1">
    <citation type="journal article" date="2014" name="Nat. Genet.">
        <title>Genome and transcriptome of the porcine whipworm Trichuris suis.</title>
        <authorList>
            <person name="Jex A.R."/>
            <person name="Nejsum P."/>
            <person name="Schwarz E.M."/>
            <person name="Hu L."/>
            <person name="Young N.D."/>
            <person name="Hall R.S."/>
            <person name="Korhonen P.K."/>
            <person name="Liao S."/>
            <person name="Thamsborg S."/>
            <person name="Xia J."/>
            <person name="Xu P."/>
            <person name="Wang S."/>
            <person name="Scheerlinck J.P."/>
            <person name="Hofmann A."/>
            <person name="Sternberg P.W."/>
            <person name="Wang J."/>
            <person name="Gasser R.B."/>
        </authorList>
    </citation>
    <scope>NUCLEOTIDE SEQUENCE [LARGE SCALE GENOMIC DNA]</scope>
    <source>
        <strain evidence="2">DCEP-RM93F</strain>
        <strain evidence="1">DCEP-RM93M</strain>
    </source>
</reference>
<dbReference type="EMBL" id="KL363200">
    <property type="protein sequence ID" value="KFD55407.1"/>
    <property type="molecule type" value="Genomic_DNA"/>
</dbReference>
<accession>A0A085MDW1</accession>
<dbReference type="EMBL" id="KL367502">
    <property type="protein sequence ID" value="KFD68734.1"/>
    <property type="molecule type" value="Genomic_DNA"/>
</dbReference>
<proteinExistence type="predicted"/>
<evidence type="ECO:0000313" key="3">
    <source>
        <dbReference type="Proteomes" id="UP000030764"/>
    </source>
</evidence>
<name>A0A085MDW1_9BILA</name>
<gene>
    <name evidence="1" type="ORF">M513_03747</name>
    <name evidence="2" type="ORF">M514_03747</name>
</gene>
<dbReference type="AlphaFoldDB" id="A0A085MDW1"/>
<evidence type="ECO:0000313" key="1">
    <source>
        <dbReference type="EMBL" id="KFD55407.1"/>
    </source>
</evidence>
<keyword evidence="3" id="KW-1185">Reference proteome</keyword>
<evidence type="ECO:0000313" key="2">
    <source>
        <dbReference type="EMBL" id="KFD68734.1"/>
    </source>
</evidence>